<dbReference type="GO" id="GO:0046872">
    <property type="term" value="F:metal ion binding"/>
    <property type="evidence" value="ECO:0007669"/>
    <property type="project" value="UniProtKB-KW"/>
</dbReference>
<dbReference type="Gene3D" id="3.50.30.10">
    <property type="entry name" value="Phosphohistidine domain"/>
    <property type="match status" value="1"/>
</dbReference>
<evidence type="ECO:0000256" key="15">
    <source>
        <dbReference type="PIRNR" id="PIRNR000854"/>
    </source>
</evidence>
<dbReference type="FunFam" id="3.30.1490.20:FF:000010">
    <property type="entry name" value="Phosphoenolpyruvate synthase"/>
    <property type="match status" value="1"/>
</dbReference>
<accession>A0A378PXL8</accession>
<dbReference type="PANTHER" id="PTHR43030:SF1">
    <property type="entry name" value="PHOSPHOENOLPYRUVATE SYNTHASE"/>
    <property type="match status" value="1"/>
</dbReference>
<evidence type="ECO:0000256" key="7">
    <source>
        <dbReference type="ARBA" id="ARBA00022679"/>
    </source>
</evidence>
<keyword evidence="8 15" id="KW-0479">Metal-binding</keyword>
<evidence type="ECO:0000256" key="2">
    <source>
        <dbReference type="ARBA" id="ARBA00002988"/>
    </source>
</evidence>
<feature type="domain" description="PEP-utilising enzyme mobile" evidence="16">
    <location>
        <begin position="383"/>
        <end position="453"/>
    </location>
</feature>
<evidence type="ECO:0000313" key="20">
    <source>
        <dbReference type="EMBL" id="UZA52680.1"/>
    </source>
</evidence>
<dbReference type="EMBL" id="UGPZ01000003">
    <property type="protein sequence ID" value="STY93353.1"/>
    <property type="molecule type" value="Genomic_DNA"/>
</dbReference>
<dbReference type="PIRSF" id="PIRSF000854">
    <property type="entry name" value="PEP_synthase"/>
    <property type="match status" value="1"/>
</dbReference>
<dbReference type="GO" id="GO:0006094">
    <property type="term" value="P:gluconeogenesis"/>
    <property type="evidence" value="ECO:0007669"/>
    <property type="project" value="UniProtKB-UniPathway"/>
</dbReference>
<dbReference type="SUPFAM" id="SSF51621">
    <property type="entry name" value="Phosphoenolpyruvate/pyruvate domain"/>
    <property type="match status" value="1"/>
</dbReference>
<evidence type="ECO:0000256" key="9">
    <source>
        <dbReference type="ARBA" id="ARBA00022741"/>
    </source>
</evidence>
<keyword evidence="9 15" id="KW-0547">Nucleotide-binding</keyword>
<gene>
    <name evidence="19" type="primary">ppsA</name>
    <name evidence="20" type="ORF">LP129_05980</name>
    <name evidence="19" type="ORF">NCTC9426_02076</name>
</gene>
<dbReference type="SUPFAM" id="SSF56059">
    <property type="entry name" value="Glutathione synthetase ATP-binding domain-like"/>
    <property type="match status" value="1"/>
</dbReference>
<comment type="cofactor">
    <cofactor evidence="1 15">
        <name>Mg(2+)</name>
        <dbReference type="ChEBI" id="CHEBI:18420"/>
    </cofactor>
</comment>
<evidence type="ECO:0000256" key="8">
    <source>
        <dbReference type="ARBA" id="ARBA00022723"/>
    </source>
</evidence>
<evidence type="ECO:0000256" key="13">
    <source>
        <dbReference type="ARBA" id="ARBA00033470"/>
    </source>
</evidence>
<keyword evidence="11 15" id="KW-0067">ATP-binding</keyword>
<dbReference type="GO" id="GO:0008986">
    <property type="term" value="F:pyruvate, water dikinase activity"/>
    <property type="evidence" value="ECO:0007669"/>
    <property type="project" value="UniProtKB-EC"/>
</dbReference>
<evidence type="ECO:0000256" key="12">
    <source>
        <dbReference type="ARBA" id="ARBA00022842"/>
    </source>
</evidence>
<evidence type="ECO:0000259" key="16">
    <source>
        <dbReference type="Pfam" id="PF00391"/>
    </source>
</evidence>
<evidence type="ECO:0000259" key="18">
    <source>
        <dbReference type="Pfam" id="PF02896"/>
    </source>
</evidence>
<sequence length="786" mass="86185">MAQVIPFNKLGKDDVEIVGGKNASLGEMISNLANVGVSVPNGFATTAEAFNRFLNETGLLDKINAELKGLDVDDVEKLAEVGAKVRAWVIAQALPKDLEDEIRTAFDTLTGGQDVAVAVRSSATAEDLPDASFAGQQETFLNIHGIDNVLIAIKEVFASLYNDRAIAYRVHKGFEHAGVALSAGVQRMVRSETGTSGVMFTLDTESGFNDVVFITASYGLGEMVVQGAVNPDEFYLSKKLLAENRPAVVRRNLGSKHIKMVYGDEGTTKRSTKIVDVEKADRQQFALNTDELTRLAKQALIIEKHYGCPMDIEWAKDGDTNELFIVQARPETVKSRQDKTSMERYVINSKGAKVLCEGRSIGQRVGAGKVRIVTNLNEMSKVQDGDVLVSDMTDPDWEPVMKRASAIITNRGGRTCHAAIIARELGVPAIVGCGNATELLTDGQAVTVSCAEGDTGFIYDGILDFEVQKNSVASMPKLGFKVMMNVGNPDRAFDFAQIPNEGVGLARLEFIINRMIGVHPKALLNVDTLPQETQAQVFERIAGYNSPVEFYINKLIEGISTLAVAFKDKPVIVRMSDFKSNEYANLIGGKLYEPHEENPMLGFRGASRYISDNFRDCFELECRALKYVRDDMGLTNVKIMIPFVRTTGEARQVIELLEKNGLKRGENSLEVIMMCELPTNALLADEFLQYFDGFSIGSNDLTQLTLGLDRDSGIVSHLFDERDPAVKKLLGMAIEACRKQGKYVGICGQGPSDHPDLAKWLMEQGISSVSLNPDTVLDTWLFLADK</sequence>
<dbReference type="Proteomes" id="UP000254133">
    <property type="component" value="Unassembled WGS sequence"/>
</dbReference>
<dbReference type="Gene3D" id="3.30.1490.20">
    <property type="entry name" value="ATP-grasp fold, A domain"/>
    <property type="match status" value="1"/>
</dbReference>
<dbReference type="InterPro" id="IPR023151">
    <property type="entry name" value="PEP_util_CS"/>
</dbReference>
<reference evidence="19 21" key="1">
    <citation type="submission" date="2018-06" db="EMBL/GenBank/DDBJ databases">
        <authorList>
            <consortium name="Pathogen Informatics"/>
            <person name="Doyle S."/>
        </authorList>
    </citation>
    <scope>NUCLEOTIDE SEQUENCE [LARGE SCALE GENOMIC DNA]</scope>
    <source>
        <strain evidence="19 21">NCTC9426</strain>
    </source>
</reference>
<evidence type="ECO:0000313" key="19">
    <source>
        <dbReference type="EMBL" id="STY93353.1"/>
    </source>
</evidence>
<dbReference type="SUPFAM" id="SSF52009">
    <property type="entry name" value="Phosphohistidine domain"/>
    <property type="match status" value="1"/>
</dbReference>
<dbReference type="Pfam" id="PF00391">
    <property type="entry name" value="PEP-utilizers"/>
    <property type="match status" value="1"/>
</dbReference>
<reference evidence="20 22" key="2">
    <citation type="journal article" date="2022" name="BMC Microbiol.">
        <title>Whole genome sequencing of Moraxella bovis strains from North America reveals two genotypes with different genetic determinants.</title>
        <authorList>
            <person name="Wynn E.L."/>
            <person name="Hille M.M."/>
            <person name="Loy J.D."/>
            <person name="Schuller G."/>
            <person name="Kuhn K.L."/>
            <person name="Dickey A.M."/>
            <person name="Bono J.L."/>
            <person name="Clawson M.L."/>
        </authorList>
    </citation>
    <scope>NUCLEOTIDE SEQUENCE [LARGE SCALE GENOMIC DNA]</scope>
    <source>
        <strain evidence="20 22">SAM57978</strain>
    </source>
</reference>
<dbReference type="RefSeq" id="WP_115369710.1">
    <property type="nucleotide sequence ID" value="NZ_CP087765.1"/>
</dbReference>
<evidence type="ECO:0000259" key="17">
    <source>
        <dbReference type="Pfam" id="PF01326"/>
    </source>
</evidence>
<comment type="function">
    <text evidence="2 15">Catalyzes the phosphorylation of pyruvate to phosphoenolpyruvate.</text>
</comment>
<name>A0A378PXL8_MORBO</name>
<comment type="pathway">
    <text evidence="3 15">Carbohydrate biosynthesis; gluconeogenesis.</text>
</comment>
<dbReference type="InterPro" id="IPR040442">
    <property type="entry name" value="Pyrv_kinase-like_dom_sf"/>
</dbReference>
<dbReference type="InterPro" id="IPR002192">
    <property type="entry name" value="PPDK_AMP/ATP-bd"/>
</dbReference>
<dbReference type="PRINTS" id="PR01736">
    <property type="entry name" value="PHPHTRNFRASE"/>
</dbReference>
<evidence type="ECO:0000256" key="5">
    <source>
        <dbReference type="ARBA" id="ARBA00011996"/>
    </source>
</evidence>
<dbReference type="InterPro" id="IPR000121">
    <property type="entry name" value="PEP_util_C"/>
</dbReference>
<feature type="domain" description="Pyruvate phosphate dikinase AMP/ATP-binding" evidence="17">
    <location>
        <begin position="16"/>
        <end position="342"/>
    </location>
</feature>
<evidence type="ECO:0000313" key="21">
    <source>
        <dbReference type="Proteomes" id="UP000254133"/>
    </source>
</evidence>
<dbReference type="InterPro" id="IPR013815">
    <property type="entry name" value="ATP_grasp_subdomain_1"/>
</dbReference>
<dbReference type="Pfam" id="PF01326">
    <property type="entry name" value="PPDK_N"/>
    <property type="match status" value="1"/>
</dbReference>
<dbReference type="PROSITE" id="PS00742">
    <property type="entry name" value="PEP_ENZYMES_2"/>
    <property type="match status" value="1"/>
</dbReference>
<dbReference type="FunFam" id="3.30.470.20:FF:000017">
    <property type="entry name" value="Phosphoenolpyruvate synthase"/>
    <property type="match status" value="1"/>
</dbReference>
<feature type="domain" description="PEP-utilising enzyme C-terminal" evidence="18">
    <location>
        <begin position="478"/>
        <end position="779"/>
    </location>
</feature>
<dbReference type="InterPro" id="IPR036637">
    <property type="entry name" value="Phosphohistidine_dom_sf"/>
</dbReference>
<evidence type="ECO:0000256" key="11">
    <source>
        <dbReference type="ARBA" id="ARBA00022840"/>
    </source>
</evidence>
<proteinExistence type="inferred from homology"/>
<dbReference type="UniPathway" id="UPA00138"/>
<dbReference type="Pfam" id="PF02896">
    <property type="entry name" value="PEP-utilizers_C"/>
    <property type="match status" value="1"/>
</dbReference>
<dbReference type="NCBIfam" id="TIGR01418">
    <property type="entry name" value="PEP_synth"/>
    <property type="match status" value="1"/>
</dbReference>
<keyword evidence="10 15" id="KW-0418">Kinase</keyword>
<evidence type="ECO:0000256" key="1">
    <source>
        <dbReference type="ARBA" id="ARBA00001946"/>
    </source>
</evidence>
<dbReference type="FunFam" id="3.20.20.60:FF:000010">
    <property type="entry name" value="Phosphoenolpyruvate synthase"/>
    <property type="match status" value="1"/>
</dbReference>
<dbReference type="PANTHER" id="PTHR43030">
    <property type="entry name" value="PHOSPHOENOLPYRUVATE SYNTHASE"/>
    <property type="match status" value="1"/>
</dbReference>
<dbReference type="InterPro" id="IPR006319">
    <property type="entry name" value="PEP_synth"/>
</dbReference>
<keyword evidence="12 15" id="KW-0460">Magnesium</keyword>
<dbReference type="GO" id="GO:0005524">
    <property type="term" value="F:ATP binding"/>
    <property type="evidence" value="ECO:0007669"/>
    <property type="project" value="UniProtKB-KW"/>
</dbReference>
<organism evidence="19 21">
    <name type="scientific">Moraxella bovis</name>
    <dbReference type="NCBI Taxonomy" id="476"/>
    <lineage>
        <taxon>Bacteria</taxon>
        <taxon>Pseudomonadati</taxon>
        <taxon>Pseudomonadota</taxon>
        <taxon>Gammaproteobacteria</taxon>
        <taxon>Moraxellales</taxon>
        <taxon>Moraxellaceae</taxon>
        <taxon>Moraxella</taxon>
    </lineage>
</organism>
<keyword evidence="19" id="KW-0670">Pyruvate</keyword>
<evidence type="ECO:0000256" key="4">
    <source>
        <dbReference type="ARBA" id="ARBA00007837"/>
    </source>
</evidence>
<comment type="similarity">
    <text evidence="4 15">Belongs to the PEP-utilizing enzyme family.</text>
</comment>
<dbReference type="PROSITE" id="PS00370">
    <property type="entry name" value="PEP_ENZYMES_PHOS_SITE"/>
    <property type="match status" value="1"/>
</dbReference>
<dbReference type="InterPro" id="IPR018274">
    <property type="entry name" value="PEP_util_AS"/>
</dbReference>
<dbReference type="AlphaFoldDB" id="A0A378PXL8"/>
<comment type="catalytic activity">
    <reaction evidence="14 15">
        <text>pyruvate + ATP + H2O = phosphoenolpyruvate + AMP + phosphate + 2 H(+)</text>
        <dbReference type="Rhea" id="RHEA:11364"/>
        <dbReference type="ChEBI" id="CHEBI:15361"/>
        <dbReference type="ChEBI" id="CHEBI:15377"/>
        <dbReference type="ChEBI" id="CHEBI:15378"/>
        <dbReference type="ChEBI" id="CHEBI:30616"/>
        <dbReference type="ChEBI" id="CHEBI:43474"/>
        <dbReference type="ChEBI" id="CHEBI:58702"/>
        <dbReference type="ChEBI" id="CHEBI:456215"/>
        <dbReference type="EC" id="2.7.9.2"/>
    </reaction>
</comment>
<evidence type="ECO:0000256" key="10">
    <source>
        <dbReference type="ARBA" id="ARBA00022777"/>
    </source>
</evidence>
<evidence type="ECO:0000256" key="14">
    <source>
        <dbReference type="ARBA" id="ARBA00047700"/>
    </source>
</evidence>
<dbReference type="NCBIfam" id="NF005057">
    <property type="entry name" value="PRK06464.1"/>
    <property type="match status" value="1"/>
</dbReference>
<evidence type="ECO:0000256" key="3">
    <source>
        <dbReference type="ARBA" id="ARBA00004742"/>
    </source>
</evidence>
<dbReference type="InterPro" id="IPR008279">
    <property type="entry name" value="PEP-util_enz_mobile_dom"/>
</dbReference>
<dbReference type="Gene3D" id="3.30.470.20">
    <property type="entry name" value="ATP-grasp fold, B domain"/>
    <property type="match status" value="1"/>
</dbReference>
<evidence type="ECO:0000313" key="22">
    <source>
        <dbReference type="Proteomes" id="UP001163283"/>
    </source>
</evidence>
<evidence type="ECO:0000256" key="6">
    <source>
        <dbReference type="ARBA" id="ARBA00021623"/>
    </source>
</evidence>
<dbReference type="Proteomes" id="UP001163283">
    <property type="component" value="Chromosome"/>
</dbReference>
<dbReference type="InterPro" id="IPR015813">
    <property type="entry name" value="Pyrv/PenolPyrv_kinase-like_dom"/>
</dbReference>
<dbReference type="Gene3D" id="3.20.20.60">
    <property type="entry name" value="Phosphoenolpyruvate-binding domains"/>
    <property type="match status" value="1"/>
</dbReference>
<dbReference type="EC" id="2.7.9.2" evidence="5 15"/>
<dbReference type="GeneID" id="77188923"/>
<dbReference type="EMBL" id="CP087781">
    <property type="protein sequence ID" value="UZA52680.1"/>
    <property type="molecule type" value="Genomic_DNA"/>
</dbReference>
<keyword evidence="7 15" id="KW-0808">Transferase</keyword>
<protein>
    <recommendedName>
        <fullName evidence="6 15">Phosphoenolpyruvate synthase</fullName>
        <shortName evidence="15">PEP synthase</shortName>
        <ecNumber evidence="5 15">2.7.9.2</ecNumber>
    </recommendedName>
    <alternativeName>
        <fullName evidence="13 15">Pyruvate, water dikinase</fullName>
    </alternativeName>
</protein>
<dbReference type="FunFam" id="3.50.30.10:FF:000002">
    <property type="entry name" value="Phosphoenolpyruvate synthase"/>
    <property type="match status" value="1"/>
</dbReference>